<dbReference type="AlphaFoldDB" id="Q2JGL8"/>
<dbReference type="PhylomeDB" id="Q2JGL8"/>
<keyword evidence="3" id="KW-1185">Reference proteome</keyword>
<evidence type="ECO:0000259" key="1">
    <source>
        <dbReference type="PROSITE" id="PS51819"/>
    </source>
</evidence>
<organism evidence="2 3">
    <name type="scientific">Frankia casuarinae (strain DSM 45818 / CECT 9043 / HFP020203 / CcI3)</name>
    <dbReference type="NCBI Taxonomy" id="106370"/>
    <lineage>
        <taxon>Bacteria</taxon>
        <taxon>Bacillati</taxon>
        <taxon>Actinomycetota</taxon>
        <taxon>Actinomycetes</taxon>
        <taxon>Frankiales</taxon>
        <taxon>Frankiaceae</taxon>
        <taxon>Frankia</taxon>
    </lineage>
</organism>
<sequence length="282" mass="29587">MWHGPPDTGPHDTKEHIMPTRETAPAGAPCWVDLMTSDPARARTFYSELFGWTAEDPAEEFGGYFTFTKDGVQVAGCMPKPDEAVPDGWSVYLATPDAEKTVAAAVDHGGQVIVPAMVVGELGVMAVVTDAAGAAIGMWQPGLHRGFGVLAEPGAPGWFELLTRDYAAAVGFYRDVFGWDVHVVSDTPEFRYATFGKDEGALAGIMDAAGFLAEGVPAHWSVYFAVRDTDAALAKTAELGGSVVLPAEDTPYGRLAVAADPTGAVFKLVGPTKSEPAPAAAS</sequence>
<dbReference type="Gene3D" id="3.10.180.10">
    <property type="entry name" value="2,3-Dihydroxybiphenyl 1,2-Dioxygenase, domain 1"/>
    <property type="match status" value="2"/>
</dbReference>
<evidence type="ECO:0000313" key="3">
    <source>
        <dbReference type="Proteomes" id="UP000001937"/>
    </source>
</evidence>
<dbReference type="STRING" id="106370.Francci3_0182"/>
<reference evidence="2 3" key="1">
    <citation type="journal article" date="2007" name="Genome Res.">
        <title>Genome characteristics of facultatively symbiotic Frankia sp. strains reflect host range and host plant biogeography.</title>
        <authorList>
            <person name="Normand P."/>
            <person name="Lapierre P."/>
            <person name="Tisa L.S."/>
            <person name="Gogarten J.P."/>
            <person name="Alloisio N."/>
            <person name="Bagnarol E."/>
            <person name="Bassi C.A."/>
            <person name="Berry A.M."/>
            <person name="Bickhart D.M."/>
            <person name="Choisne N."/>
            <person name="Couloux A."/>
            <person name="Cournoyer B."/>
            <person name="Cruveiller S."/>
            <person name="Daubin V."/>
            <person name="Demange N."/>
            <person name="Francino M.P."/>
            <person name="Goltsman E."/>
            <person name="Huang Y."/>
            <person name="Kopp O.R."/>
            <person name="Labarre L."/>
            <person name="Lapidus A."/>
            <person name="Lavire C."/>
            <person name="Marechal J."/>
            <person name="Martinez M."/>
            <person name="Mastronunzio J.E."/>
            <person name="Mullin B.C."/>
            <person name="Niemann J."/>
            <person name="Pujic P."/>
            <person name="Rawnsley T."/>
            <person name="Rouy Z."/>
            <person name="Schenowitz C."/>
            <person name="Sellstedt A."/>
            <person name="Tavares F."/>
            <person name="Tomkins J.P."/>
            <person name="Vallenet D."/>
            <person name="Valverde C."/>
            <person name="Wall L.G."/>
            <person name="Wang Y."/>
            <person name="Medigue C."/>
            <person name="Benson D.R."/>
        </authorList>
    </citation>
    <scope>NUCLEOTIDE SEQUENCE [LARGE SCALE GENOMIC DNA]</scope>
    <source>
        <strain evidence="3">DSM 45818 / CECT 9043 / CcI3</strain>
    </source>
</reference>
<dbReference type="eggNOG" id="COG3324">
    <property type="taxonomic scope" value="Bacteria"/>
</dbReference>
<dbReference type="PROSITE" id="PS51819">
    <property type="entry name" value="VOC"/>
    <property type="match status" value="2"/>
</dbReference>
<dbReference type="SUPFAM" id="SSF54593">
    <property type="entry name" value="Glyoxalase/Bleomycin resistance protein/Dihydroxybiphenyl dioxygenase"/>
    <property type="match status" value="2"/>
</dbReference>
<evidence type="ECO:0000313" key="2">
    <source>
        <dbReference type="EMBL" id="ABD09574.1"/>
    </source>
</evidence>
<dbReference type="PANTHER" id="PTHR33993">
    <property type="entry name" value="GLYOXALASE-RELATED"/>
    <property type="match status" value="1"/>
</dbReference>
<dbReference type="Pfam" id="PF00903">
    <property type="entry name" value="Glyoxalase"/>
    <property type="match status" value="2"/>
</dbReference>
<protein>
    <submittedName>
        <fullName evidence="2">Glyoxalase/bleomycin resistance protein/dioxygenase</fullName>
    </submittedName>
</protein>
<dbReference type="KEGG" id="fra:Francci3_0182"/>
<accession>Q2JGL8</accession>
<dbReference type="InterPro" id="IPR037523">
    <property type="entry name" value="VOC_core"/>
</dbReference>
<dbReference type="InterPro" id="IPR029068">
    <property type="entry name" value="Glyas_Bleomycin-R_OHBP_Dase"/>
</dbReference>
<dbReference type="EMBL" id="CP000249">
    <property type="protein sequence ID" value="ABD09574.1"/>
    <property type="molecule type" value="Genomic_DNA"/>
</dbReference>
<dbReference type="PANTHER" id="PTHR33993:SF10">
    <property type="entry name" value="CONSERVED PROTEIN"/>
    <property type="match status" value="1"/>
</dbReference>
<feature type="domain" description="VOC" evidence="1">
    <location>
        <begin position="155"/>
        <end position="271"/>
    </location>
</feature>
<feature type="domain" description="VOC" evidence="1">
    <location>
        <begin position="28"/>
        <end position="141"/>
    </location>
</feature>
<name>Q2JGL8_FRACC</name>
<dbReference type="CDD" id="cd07247">
    <property type="entry name" value="SgaA_N_like"/>
    <property type="match status" value="2"/>
</dbReference>
<dbReference type="HOGENOM" id="CLU_069623_0_0_11"/>
<dbReference type="InterPro" id="IPR052164">
    <property type="entry name" value="Anthracycline_SecMetBiosynth"/>
</dbReference>
<dbReference type="InterPro" id="IPR004360">
    <property type="entry name" value="Glyas_Fos-R_dOase_dom"/>
</dbReference>
<gene>
    <name evidence="2" type="ordered locus">Francci3_0182</name>
</gene>
<proteinExistence type="predicted"/>
<dbReference type="Proteomes" id="UP000001937">
    <property type="component" value="Chromosome"/>
</dbReference>